<protein>
    <submittedName>
        <fullName evidence="3">Uncharacterized protein</fullName>
    </submittedName>
</protein>
<organism evidence="3 4">
    <name type="scientific">Ramazzottius varieornatus</name>
    <name type="common">Water bear</name>
    <name type="synonym">Tardigrade</name>
    <dbReference type="NCBI Taxonomy" id="947166"/>
    <lineage>
        <taxon>Eukaryota</taxon>
        <taxon>Metazoa</taxon>
        <taxon>Ecdysozoa</taxon>
        <taxon>Tardigrada</taxon>
        <taxon>Eutardigrada</taxon>
        <taxon>Parachela</taxon>
        <taxon>Hypsibioidea</taxon>
        <taxon>Ramazzottiidae</taxon>
        <taxon>Ramazzottius</taxon>
    </lineage>
</organism>
<evidence type="ECO:0000313" key="3">
    <source>
        <dbReference type="EMBL" id="GAV02453.1"/>
    </source>
</evidence>
<dbReference type="Proteomes" id="UP000186922">
    <property type="component" value="Unassembled WGS sequence"/>
</dbReference>
<feature type="compositionally biased region" description="Basic residues" evidence="2">
    <location>
        <begin position="147"/>
        <end position="156"/>
    </location>
</feature>
<name>A0A1D1VQI6_RAMVA</name>
<keyword evidence="4" id="KW-1185">Reference proteome</keyword>
<feature type="compositionally biased region" description="Polar residues" evidence="2">
    <location>
        <begin position="43"/>
        <end position="69"/>
    </location>
</feature>
<proteinExistence type="predicted"/>
<accession>A0A1D1VQI6</accession>
<dbReference type="AlphaFoldDB" id="A0A1D1VQI6"/>
<feature type="coiled-coil region" evidence="1">
    <location>
        <begin position="263"/>
        <end position="547"/>
    </location>
</feature>
<evidence type="ECO:0000256" key="1">
    <source>
        <dbReference type="SAM" id="Coils"/>
    </source>
</evidence>
<keyword evidence="1" id="KW-0175">Coiled coil</keyword>
<dbReference type="EMBL" id="BDGG01000008">
    <property type="protein sequence ID" value="GAV02453.1"/>
    <property type="molecule type" value="Genomic_DNA"/>
</dbReference>
<evidence type="ECO:0000313" key="4">
    <source>
        <dbReference type="Proteomes" id="UP000186922"/>
    </source>
</evidence>
<sequence length="827" mass="91123">MVKKHRNRPLSDAKLNPNVAAFIPVARRESNTNLNPAAKPFVPTTSAPSSDTVQDPSVSSNGTKPTINKDSLRKNKESDTNSSSSTSAVTPVKTADEVKVKSEIVAVLKEEEEDLSRADTPTSVTSPAPDNDPTKSSSKRAGLTKNQQRKLNRSGKSKSFDTIDLTRSPTSPGSEPQSSGSSSGCSDKKTGKKPKAPAVSPSMESKPPLTIKKSSESEQHVSIVMPLPTLKRKIPDAHIGEGDQPMAVEGTEQAKDKTEAKKYDNLVTENAQLKSQMADFETKWKIHAATLEDLKQAQKKYDLIKNQVQTLEGQLEKKNKAEAEFKKEKLDLKRLLKEKETQLEDQVKLSGSLTTRSKELEGKMQLAEKEKKDLQAKVAKTQAELDNNLSAMYELQALRSQLAEGDVKSKDQQPLMQEVEALKEELKKKEKQGQLAVEQLENLRGKYQKLEEELDGANVVVRRVEALERYNQDMEEQLKVAANSLSEAQSLVADYKAKIESSTQEYLDLLTSNREQENNIQQQLQKNRELTDRLDELNKALHEERQKQAQRTNLRSHTETELLLDAGGLKESSVDPFPDQSSKTVQSDNHLALPMQENGQHEKGVSKEEKRYVSVAHHIVTVEPSLSEQIIEKNLCSADEELQNGPRSPKDSFGMSNFEPRLVVNEKPTVEDFIENGEVSRENLPVVDANASFAEPSADSPLLESKPEVAPTLNGTKNGTAGGALTAVANGTVSPPVRRKSERNTSLSCSVVDVATFSEGEGKVDQARPVSHDNSKKQNFPPKMMKKCVQTVTKDSKSLDLTMCSLCAVSFGMGAATLAVFKYLSSR</sequence>
<feature type="region of interest" description="Disordered" evidence="2">
    <location>
        <begin position="28"/>
        <end position="257"/>
    </location>
</feature>
<feature type="compositionally biased region" description="Basic and acidic residues" evidence="2">
    <location>
        <begin position="70"/>
        <end position="79"/>
    </location>
</feature>
<feature type="compositionally biased region" description="Polar residues" evidence="2">
    <location>
        <begin position="119"/>
        <end position="128"/>
    </location>
</feature>
<reference evidence="3 4" key="1">
    <citation type="journal article" date="2016" name="Nat. Commun.">
        <title>Extremotolerant tardigrade genome and improved radiotolerance of human cultured cells by tardigrade-unique protein.</title>
        <authorList>
            <person name="Hashimoto T."/>
            <person name="Horikawa D.D."/>
            <person name="Saito Y."/>
            <person name="Kuwahara H."/>
            <person name="Kozuka-Hata H."/>
            <person name="Shin-I T."/>
            <person name="Minakuchi Y."/>
            <person name="Ohishi K."/>
            <person name="Motoyama A."/>
            <person name="Aizu T."/>
            <person name="Enomoto A."/>
            <person name="Kondo K."/>
            <person name="Tanaka S."/>
            <person name="Hara Y."/>
            <person name="Koshikawa S."/>
            <person name="Sagara H."/>
            <person name="Miura T."/>
            <person name="Yokobori S."/>
            <person name="Miyagawa K."/>
            <person name="Suzuki Y."/>
            <person name="Kubo T."/>
            <person name="Oyama M."/>
            <person name="Kohara Y."/>
            <person name="Fujiyama A."/>
            <person name="Arakawa K."/>
            <person name="Katayama T."/>
            <person name="Toyoda A."/>
            <person name="Kunieda T."/>
        </authorList>
    </citation>
    <scope>NUCLEOTIDE SEQUENCE [LARGE SCALE GENOMIC DNA]</scope>
    <source>
        <strain evidence="3 4">YOKOZUNA-1</strain>
    </source>
</reference>
<evidence type="ECO:0000256" key="2">
    <source>
        <dbReference type="SAM" id="MobiDB-lite"/>
    </source>
</evidence>
<comment type="caution">
    <text evidence="3">The sequence shown here is derived from an EMBL/GenBank/DDBJ whole genome shotgun (WGS) entry which is preliminary data.</text>
</comment>
<feature type="compositionally biased region" description="Low complexity" evidence="2">
    <location>
        <begin position="168"/>
        <end position="185"/>
    </location>
</feature>
<gene>
    <name evidence="3" type="primary">RvY_13017</name>
    <name evidence="3" type="synonym">RvY_13017.1</name>
    <name evidence="3" type="ORF">RvY_13017-1</name>
</gene>